<comment type="subcellular location">
    <subcellularLocation>
        <location evidence="1">Membrane</location>
        <topology evidence="1">Multi-pass membrane protein</topology>
    </subcellularLocation>
</comment>
<evidence type="ECO:0000256" key="5">
    <source>
        <dbReference type="ARBA" id="ARBA00023136"/>
    </source>
</evidence>
<feature type="transmembrane region" description="Helical" evidence="7">
    <location>
        <begin position="128"/>
        <end position="144"/>
    </location>
</feature>
<feature type="transmembrane region" description="Helical" evidence="7">
    <location>
        <begin position="322"/>
        <end position="341"/>
    </location>
</feature>
<gene>
    <name evidence="9" type="ORF">UFOPK2295_00874</name>
</gene>
<dbReference type="GO" id="GO:0015990">
    <property type="term" value="P:electron transport coupled proton transport"/>
    <property type="evidence" value="ECO:0007669"/>
    <property type="project" value="TreeGrafter"/>
</dbReference>
<feature type="transmembrane region" description="Helical" evidence="7">
    <location>
        <begin position="150"/>
        <end position="169"/>
    </location>
</feature>
<dbReference type="AlphaFoldDB" id="A0A6J6MIK8"/>
<keyword evidence="5 7" id="KW-0472">Membrane</keyword>
<feature type="transmembrane region" description="Helical" evidence="7">
    <location>
        <begin position="88"/>
        <end position="116"/>
    </location>
</feature>
<feature type="transmembrane region" description="Helical" evidence="7">
    <location>
        <begin position="353"/>
        <end position="372"/>
    </location>
</feature>
<dbReference type="GO" id="GO:0008137">
    <property type="term" value="F:NADH dehydrogenase (ubiquinone) activity"/>
    <property type="evidence" value="ECO:0007669"/>
    <property type="project" value="InterPro"/>
</dbReference>
<dbReference type="NCBIfam" id="NF004500">
    <property type="entry name" value="PRK05846.1-4"/>
    <property type="match status" value="1"/>
</dbReference>
<keyword evidence="4 7" id="KW-1133">Transmembrane helix</keyword>
<keyword evidence="3 7" id="KW-0812">Transmembrane</keyword>
<dbReference type="GO" id="GO:0048039">
    <property type="term" value="F:ubiquinone binding"/>
    <property type="evidence" value="ECO:0007669"/>
    <property type="project" value="TreeGrafter"/>
</dbReference>
<dbReference type="InterPro" id="IPR010227">
    <property type="entry name" value="NADH_Q_OxRdtase_chainM/4"/>
</dbReference>
<feature type="transmembrane region" description="Helical" evidence="7">
    <location>
        <begin position="384"/>
        <end position="406"/>
    </location>
</feature>
<dbReference type="NCBIfam" id="TIGR01972">
    <property type="entry name" value="NDH_I_M"/>
    <property type="match status" value="1"/>
</dbReference>
<evidence type="ECO:0000256" key="2">
    <source>
        <dbReference type="ARBA" id="ARBA00009025"/>
    </source>
</evidence>
<organism evidence="9">
    <name type="scientific">freshwater metagenome</name>
    <dbReference type="NCBI Taxonomy" id="449393"/>
    <lineage>
        <taxon>unclassified sequences</taxon>
        <taxon>metagenomes</taxon>
        <taxon>ecological metagenomes</taxon>
    </lineage>
</organism>
<dbReference type="InterPro" id="IPR003918">
    <property type="entry name" value="NADH_UbQ_OxRdtase"/>
</dbReference>
<name>A0A6J6MIK8_9ZZZZ</name>
<dbReference type="GO" id="GO:0042773">
    <property type="term" value="P:ATP synthesis coupled electron transport"/>
    <property type="evidence" value="ECO:0007669"/>
    <property type="project" value="InterPro"/>
</dbReference>
<feature type="transmembrane region" description="Helical" evidence="7">
    <location>
        <begin position="20"/>
        <end position="40"/>
    </location>
</feature>
<dbReference type="GO" id="GO:0003954">
    <property type="term" value="F:NADH dehydrogenase activity"/>
    <property type="evidence" value="ECO:0007669"/>
    <property type="project" value="TreeGrafter"/>
</dbReference>
<dbReference type="PANTHER" id="PTHR43507:SF1">
    <property type="entry name" value="NADH-UBIQUINONE OXIDOREDUCTASE CHAIN 4"/>
    <property type="match status" value="1"/>
</dbReference>
<dbReference type="GO" id="GO:0016020">
    <property type="term" value="C:membrane"/>
    <property type="evidence" value="ECO:0007669"/>
    <property type="project" value="UniProtKB-SubCell"/>
</dbReference>
<dbReference type="EMBL" id="CAEZWV010000015">
    <property type="protein sequence ID" value="CAB4672213.1"/>
    <property type="molecule type" value="Genomic_DNA"/>
</dbReference>
<evidence type="ECO:0000256" key="4">
    <source>
        <dbReference type="ARBA" id="ARBA00022989"/>
    </source>
</evidence>
<evidence type="ECO:0000256" key="3">
    <source>
        <dbReference type="ARBA" id="ARBA00022692"/>
    </source>
</evidence>
<proteinExistence type="inferred from homology"/>
<feature type="transmembrane region" description="Helical" evidence="7">
    <location>
        <begin position="181"/>
        <end position="203"/>
    </location>
</feature>
<feature type="transmembrane region" description="Helical" evidence="7">
    <location>
        <begin position="293"/>
        <end position="315"/>
    </location>
</feature>
<accession>A0A6J6MIK8</accession>
<feature type="transmembrane region" description="Helical" evidence="7">
    <location>
        <begin position="426"/>
        <end position="446"/>
    </location>
</feature>
<evidence type="ECO:0000256" key="6">
    <source>
        <dbReference type="SAM" id="MobiDB-lite"/>
    </source>
</evidence>
<evidence type="ECO:0000313" key="9">
    <source>
        <dbReference type="EMBL" id="CAB4672213.1"/>
    </source>
</evidence>
<evidence type="ECO:0000256" key="7">
    <source>
        <dbReference type="SAM" id="Phobius"/>
    </source>
</evidence>
<feature type="region of interest" description="Disordered" evidence="6">
    <location>
        <begin position="513"/>
        <end position="533"/>
    </location>
</feature>
<feature type="domain" description="NADH:quinone oxidoreductase/Mrp antiporter transmembrane" evidence="8">
    <location>
        <begin position="145"/>
        <end position="436"/>
    </location>
</feature>
<feature type="transmembrane region" description="Helical" evidence="7">
    <location>
        <begin position="466"/>
        <end position="487"/>
    </location>
</feature>
<protein>
    <submittedName>
        <fullName evidence="9">Unannotated protein</fullName>
    </submittedName>
</protein>
<feature type="transmembrane region" description="Helical" evidence="7">
    <location>
        <begin position="264"/>
        <end position="287"/>
    </location>
</feature>
<evidence type="ECO:0000259" key="8">
    <source>
        <dbReference type="Pfam" id="PF00361"/>
    </source>
</evidence>
<dbReference type="InterPro" id="IPR001750">
    <property type="entry name" value="ND/Mrp_TM"/>
</dbReference>
<sequence>MLSTLIQSAGAATEKTAVAFPILSALILVPLLGAVLVTLLSNRRPEYVKFTALIVSAGTGAMSLWMLAKFDSHEAGFQFVSQHEWIRAWGISWHLGVDGISLFLVVLTGILFPLVIVGVDPHHDEKRYLGWILLLEAGVMGSFLSLDLFLFFIFFEIVLVPMYFLIGGWGYDKRIYAATKFFLYTMFGSAFMLVGIIATAVLAQRDLGYITFDLVKIAEEATFGTNTARWLFLSFAIAFAVKVPIFPLHTWLPDAHTQAPTGGSIILAGVLLKMGTYGFLRFGLYLFPAAAVWAKPVILTLATIGIIYGAIAATMQTDLKRLVAYSSVAHLGFIVLGTFAITSQSLTGSVMQMINHGVSTGALFLLVGMIYERRHTRVIAELKGIQSVAPIFAAAFMVVMLSSVGVPGLNGFVGEFLILIGSFETARWWTIIAATGVILAALYLLWAYQRVFHGEPDEANSTFKELTLREGSLLMVFIGLIVFTGLFPKPMLNRIEPSVDKLVKHVELHSDYKAPVHKGGHSPATDTAHEGGE</sequence>
<reference evidence="9" key="1">
    <citation type="submission" date="2020-05" db="EMBL/GenBank/DDBJ databases">
        <authorList>
            <person name="Chiriac C."/>
            <person name="Salcher M."/>
            <person name="Ghai R."/>
            <person name="Kavagutti S V."/>
        </authorList>
    </citation>
    <scope>NUCLEOTIDE SEQUENCE</scope>
</reference>
<dbReference type="PRINTS" id="PR01437">
    <property type="entry name" value="NUOXDRDTASE4"/>
</dbReference>
<evidence type="ECO:0000256" key="1">
    <source>
        <dbReference type="ARBA" id="ARBA00004141"/>
    </source>
</evidence>
<dbReference type="Pfam" id="PF00361">
    <property type="entry name" value="Proton_antipo_M"/>
    <property type="match status" value="1"/>
</dbReference>
<comment type="similarity">
    <text evidence="2">Belongs to the complex I subunit 4 family.</text>
</comment>
<feature type="transmembrane region" description="Helical" evidence="7">
    <location>
        <begin position="230"/>
        <end position="252"/>
    </location>
</feature>
<feature type="transmembrane region" description="Helical" evidence="7">
    <location>
        <begin position="47"/>
        <end position="68"/>
    </location>
</feature>
<dbReference type="PANTHER" id="PTHR43507">
    <property type="entry name" value="NADH-UBIQUINONE OXIDOREDUCTASE CHAIN 4"/>
    <property type="match status" value="1"/>
</dbReference>